<dbReference type="Pfam" id="PF00071">
    <property type="entry name" value="Ras"/>
    <property type="match status" value="1"/>
</dbReference>
<dbReference type="InterPro" id="IPR027417">
    <property type="entry name" value="P-loop_NTPase"/>
</dbReference>
<proteinExistence type="predicted"/>
<dbReference type="SMART" id="SM00173">
    <property type="entry name" value="RAS"/>
    <property type="match status" value="1"/>
</dbReference>
<dbReference type="SUPFAM" id="SSF52540">
    <property type="entry name" value="P-loop containing nucleoside triphosphate hydrolases"/>
    <property type="match status" value="1"/>
</dbReference>
<keyword evidence="5" id="KW-1185">Reference proteome</keyword>
<dbReference type="PROSITE" id="PS51421">
    <property type="entry name" value="RAS"/>
    <property type="match status" value="1"/>
</dbReference>
<sequence>MSAAKIVIIGSTGVGKSCIISRLVNGTFPKSVTSTIGTPYFTRRVKSKSGVLDVEIWDTSGQERFHSLIPLFFRGADAVIVVYSVTDWDTFYVAKDWIESVPDEAQNDNIVIYLFGNKTDDKREISEADGVACAKEYGCMFAEGSAMKGEGLDSILPDLAHEISIIKRKTPTKKDDKLDLSKKERKRGCCQK</sequence>
<evidence type="ECO:0000256" key="3">
    <source>
        <dbReference type="SAM" id="MobiDB-lite"/>
    </source>
</evidence>
<organism evidence="4 5">
    <name type="scientific">Aduncisulcus paluster</name>
    <dbReference type="NCBI Taxonomy" id="2918883"/>
    <lineage>
        <taxon>Eukaryota</taxon>
        <taxon>Metamonada</taxon>
        <taxon>Carpediemonas-like organisms</taxon>
        <taxon>Aduncisulcus</taxon>
    </lineage>
</organism>
<dbReference type="NCBIfam" id="TIGR00231">
    <property type="entry name" value="small_GTP"/>
    <property type="match status" value="1"/>
</dbReference>
<dbReference type="PRINTS" id="PR00449">
    <property type="entry name" value="RASTRNSFRMNG"/>
</dbReference>
<evidence type="ECO:0000256" key="1">
    <source>
        <dbReference type="ARBA" id="ARBA00022741"/>
    </source>
</evidence>
<dbReference type="SMART" id="SM00174">
    <property type="entry name" value="RHO"/>
    <property type="match status" value="1"/>
</dbReference>
<feature type="region of interest" description="Disordered" evidence="3">
    <location>
        <begin position="172"/>
        <end position="192"/>
    </location>
</feature>
<dbReference type="PANTHER" id="PTHR47977">
    <property type="entry name" value="RAS-RELATED PROTEIN RAB"/>
    <property type="match status" value="1"/>
</dbReference>
<gene>
    <name evidence="4" type="ORF">ADUPG1_012054</name>
</gene>
<dbReference type="PROSITE" id="PS51419">
    <property type="entry name" value="RAB"/>
    <property type="match status" value="1"/>
</dbReference>
<dbReference type="EMBL" id="BQXS01012371">
    <property type="protein sequence ID" value="GKT22107.1"/>
    <property type="molecule type" value="Genomic_DNA"/>
</dbReference>
<keyword evidence="2" id="KW-0342">GTP-binding</keyword>
<dbReference type="SMART" id="SM00175">
    <property type="entry name" value="RAB"/>
    <property type="match status" value="1"/>
</dbReference>
<evidence type="ECO:0000313" key="5">
    <source>
        <dbReference type="Proteomes" id="UP001057375"/>
    </source>
</evidence>
<accession>A0ABQ5JY34</accession>
<feature type="compositionally biased region" description="Basic and acidic residues" evidence="3">
    <location>
        <begin position="172"/>
        <end position="182"/>
    </location>
</feature>
<reference evidence="4" key="1">
    <citation type="submission" date="2022-03" db="EMBL/GenBank/DDBJ databases">
        <title>Draft genome sequence of Aduncisulcus paluster, a free-living microaerophilic Fornicata.</title>
        <authorList>
            <person name="Yuyama I."/>
            <person name="Kume K."/>
            <person name="Tamura T."/>
            <person name="Inagaki Y."/>
            <person name="Hashimoto T."/>
        </authorList>
    </citation>
    <scope>NUCLEOTIDE SEQUENCE</scope>
    <source>
        <strain evidence="4">NY0171</strain>
    </source>
</reference>
<name>A0ABQ5JY34_9EUKA</name>
<keyword evidence="1" id="KW-0547">Nucleotide-binding</keyword>
<dbReference type="Proteomes" id="UP001057375">
    <property type="component" value="Unassembled WGS sequence"/>
</dbReference>
<dbReference type="Gene3D" id="3.40.50.300">
    <property type="entry name" value="P-loop containing nucleotide triphosphate hydrolases"/>
    <property type="match status" value="1"/>
</dbReference>
<dbReference type="InterPro" id="IPR050227">
    <property type="entry name" value="Rab"/>
</dbReference>
<evidence type="ECO:0000313" key="4">
    <source>
        <dbReference type="EMBL" id="GKT22107.1"/>
    </source>
</evidence>
<dbReference type="InterPro" id="IPR005225">
    <property type="entry name" value="Small_GTP-bd"/>
</dbReference>
<comment type="caution">
    <text evidence="4">The sequence shown here is derived from an EMBL/GenBank/DDBJ whole genome shotgun (WGS) entry which is preliminary data.</text>
</comment>
<feature type="compositionally biased region" description="Basic residues" evidence="3">
    <location>
        <begin position="183"/>
        <end position="192"/>
    </location>
</feature>
<protein>
    <submittedName>
        <fullName evidence="4">Small GTPase like protein</fullName>
    </submittedName>
</protein>
<evidence type="ECO:0000256" key="2">
    <source>
        <dbReference type="ARBA" id="ARBA00023134"/>
    </source>
</evidence>
<dbReference type="InterPro" id="IPR001806">
    <property type="entry name" value="Small_GTPase"/>
</dbReference>